<sequence length="385" mass="44833">MTDPTLVRPSDNEEEDVHGHQDHEHTKKKKALTDDWRSWLILNVARGCDRHELFDRCVVEHGFDEADVLEAMDRYDQEDQKKEQVEEKKVNGEEDENEKKIQTRNNIDTTSTTHNKAVNNGWKEWIRVRLDQGNTKEQVFLLCVKEGLNLDQVSQVLGGYRARTHEDAFLVCPKPAFAKRTFTPRAWRIDSDLVDLYEIPHFLTKEECQDVIHAINTGMLERSIVTDGNAAARTSQTCHLRRTNDTRSGIIRRVEDKLQKLMGEDCRPVSHAETLQGQCYSAGEYFSAHTDWFEPDSEEYNKHCQRGGQRTWTVMVYLNNVTEGGETKFVHLERDFMPRQGWALAWNNLDADHETPNPWTLHEAMPVMEGKKYVLTKWFREKSMT</sequence>
<keyword evidence="5" id="KW-0408">Iron</keyword>
<dbReference type="AlphaFoldDB" id="A0A9N8H3G1"/>
<dbReference type="OrthoDB" id="420380at2759"/>
<evidence type="ECO:0000256" key="2">
    <source>
        <dbReference type="ARBA" id="ARBA00022723"/>
    </source>
</evidence>
<evidence type="ECO:0000313" key="9">
    <source>
        <dbReference type="Proteomes" id="UP001153069"/>
    </source>
</evidence>
<dbReference type="PROSITE" id="PS51471">
    <property type="entry name" value="FE2OG_OXY"/>
    <property type="match status" value="1"/>
</dbReference>
<dbReference type="GO" id="GO:0004656">
    <property type="term" value="F:procollagen-proline 4-dioxygenase activity"/>
    <property type="evidence" value="ECO:0007669"/>
    <property type="project" value="TreeGrafter"/>
</dbReference>
<accession>A0A9N8H3G1</accession>
<dbReference type="GO" id="GO:0005506">
    <property type="term" value="F:iron ion binding"/>
    <property type="evidence" value="ECO:0007669"/>
    <property type="project" value="InterPro"/>
</dbReference>
<dbReference type="EMBL" id="CAICTM010000026">
    <property type="protein sequence ID" value="CAB9497800.1"/>
    <property type="molecule type" value="Genomic_DNA"/>
</dbReference>
<organism evidence="8 9">
    <name type="scientific">Seminavis robusta</name>
    <dbReference type="NCBI Taxonomy" id="568900"/>
    <lineage>
        <taxon>Eukaryota</taxon>
        <taxon>Sar</taxon>
        <taxon>Stramenopiles</taxon>
        <taxon>Ochrophyta</taxon>
        <taxon>Bacillariophyta</taxon>
        <taxon>Bacillariophyceae</taxon>
        <taxon>Bacillariophycidae</taxon>
        <taxon>Naviculales</taxon>
        <taxon>Naviculaceae</taxon>
        <taxon>Seminavis</taxon>
    </lineage>
</organism>
<keyword evidence="3" id="KW-0223">Dioxygenase</keyword>
<dbReference type="PANTHER" id="PTHR10869:SF246">
    <property type="entry name" value="TRANSMEMBRANE PROLYL 4-HYDROXYLASE"/>
    <property type="match status" value="1"/>
</dbReference>
<comment type="caution">
    <text evidence="8">The sequence shown here is derived from an EMBL/GenBank/DDBJ whole genome shotgun (WGS) entry which is preliminary data.</text>
</comment>
<evidence type="ECO:0000313" key="8">
    <source>
        <dbReference type="EMBL" id="CAB9497800.1"/>
    </source>
</evidence>
<keyword evidence="2" id="KW-0479">Metal-binding</keyword>
<evidence type="ECO:0000256" key="6">
    <source>
        <dbReference type="SAM" id="MobiDB-lite"/>
    </source>
</evidence>
<evidence type="ECO:0000256" key="4">
    <source>
        <dbReference type="ARBA" id="ARBA00023002"/>
    </source>
</evidence>
<dbReference type="Proteomes" id="UP001153069">
    <property type="component" value="Unassembled WGS sequence"/>
</dbReference>
<dbReference type="InterPro" id="IPR006620">
    <property type="entry name" value="Pro_4_hyd_alph"/>
</dbReference>
<gene>
    <name evidence="8" type="ORF">SEMRO_26_G017430.1</name>
</gene>
<dbReference type="InterPro" id="IPR044862">
    <property type="entry name" value="Pro_4_hyd_alph_FE2OG_OXY"/>
</dbReference>
<name>A0A9N8H3G1_9STRA</name>
<dbReference type="GO" id="GO:0031418">
    <property type="term" value="F:L-ascorbic acid binding"/>
    <property type="evidence" value="ECO:0007669"/>
    <property type="project" value="InterPro"/>
</dbReference>
<dbReference type="PANTHER" id="PTHR10869">
    <property type="entry name" value="PROLYL 4-HYDROXYLASE ALPHA SUBUNIT"/>
    <property type="match status" value="1"/>
</dbReference>
<feature type="region of interest" description="Disordered" evidence="6">
    <location>
        <begin position="1"/>
        <end position="30"/>
    </location>
</feature>
<evidence type="ECO:0000256" key="5">
    <source>
        <dbReference type="ARBA" id="ARBA00023004"/>
    </source>
</evidence>
<dbReference type="GO" id="GO:0005783">
    <property type="term" value="C:endoplasmic reticulum"/>
    <property type="evidence" value="ECO:0007669"/>
    <property type="project" value="TreeGrafter"/>
</dbReference>
<feature type="region of interest" description="Disordered" evidence="6">
    <location>
        <begin position="75"/>
        <end position="99"/>
    </location>
</feature>
<reference evidence="8" key="1">
    <citation type="submission" date="2020-06" db="EMBL/GenBank/DDBJ databases">
        <authorList>
            <consortium name="Plant Systems Biology data submission"/>
        </authorList>
    </citation>
    <scope>NUCLEOTIDE SEQUENCE</scope>
    <source>
        <strain evidence="8">D6</strain>
    </source>
</reference>
<dbReference type="Gene3D" id="2.60.120.620">
    <property type="entry name" value="q2cbj1_9rhob like domain"/>
    <property type="match status" value="1"/>
</dbReference>
<feature type="compositionally biased region" description="Basic and acidic residues" evidence="6">
    <location>
        <begin position="17"/>
        <end position="30"/>
    </location>
</feature>
<feature type="domain" description="Fe2OG dioxygenase" evidence="7">
    <location>
        <begin position="271"/>
        <end position="381"/>
    </location>
</feature>
<dbReference type="Pfam" id="PF13640">
    <property type="entry name" value="2OG-FeII_Oxy_3"/>
    <property type="match status" value="1"/>
</dbReference>
<comment type="cofactor">
    <cofactor evidence="1">
        <name>L-ascorbate</name>
        <dbReference type="ChEBI" id="CHEBI:38290"/>
    </cofactor>
</comment>
<proteinExistence type="predicted"/>
<dbReference type="SMART" id="SM00702">
    <property type="entry name" value="P4Hc"/>
    <property type="match status" value="1"/>
</dbReference>
<evidence type="ECO:0000256" key="1">
    <source>
        <dbReference type="ARBA" id="ARBA00001961"/>
    </source>
</evidence>
<protein>
    <submittedName>
        <fullName evidence="8">Probable prolyl 4-hydroxylase</fullName>
    </submittedName>
</protein>
<keyword evidence="4" id="KW-0560">Oxidoreductase</keyword>
<dbReference type="InterPro" id="IPR005123">
    <property type="entry name" value="Oxoglu/Fe-dep_dioxygenase_dom"/>
</dbReference>
<keyword evidence="9" id="KW-1185">Reference proteome</keyword>
<dbReference type="InterPro" id="IPR045054">
    <property type="entry name" value="P4HA-like"/>
</dbReference>
<evidence type="ECO:0000256" key="3">
    <source>
        <dbReference type="ARBA" id="ARBA00022964"/>
    </source>
</evidence>
<evidence type="ECO:0000259" key="7">
    <source>
        <dbReference type="PROSITE" id="PS51471"/>
    </source>
</evidence>